<dbReference type="InterPro" id="IPR034733">
    <property type="entry name" value="AcCoA_carboxyl_beta"/>
</dbReference>
<comment type="pathway">
    <text evidence="1">Amino-acid degradation; L-leucine degradation; (S)-3-hydroxy-3-methylglutaryl-CoA from 3-isovaleryl-CoA: step 2/3.</text>
</comment>
<dbReference type="PROSITE" id="PS50980">
    <property type="entry name" value="COA_CT_NTER"/>
    <property type="match status" value="1"/>
</dbReference>
<evidence type="ECO:0000313" key="9">
    <source>
        <dbReference type="Proteomes" id="UP001642540"/>
    </source>
</evidence>
<evidence type="ECO:0000313" key="8">
    <source>
        <dbReference type="EMBL" id="CAL8094231.1"/>
    </source>
</evidence>
<dbReference type="InterPro" id="IPR029045">
    <property type="entry name" value="ClpP/crotonase-like_dom_sf"/>
</dbReference>
<sequence length="555" mass="60196">MLRRSPKIVLELMVPVFSRGFRRWASLSAHSESSKVTGFARRIPGFEEDKDDILSAPHSSQSKAALERYHELRKQTLAGGGPRGIERHVQKNRKVLIRDRIQALLDPGSPFLEIGDLAGYDMAYGDVPAAGVVVGIGKIQGVFCMITGNDATVKAGTYYPITVTKSYRTQEISRSLRLPTVYMPDSGGAFLPLQSEIFPDKKHGGSGFYNQTLMSSEGIHQIALVCGSCTAGGAYNPTMCDEAIIVDRIGKIFLGGPPLVKAATGEIVTDEDLGGAFLHSSVSGCTDYFTQDEEEAFTVCRDIVFSLNMNTNSQCLLNFEEPSPSLPWQDVAESKDHFSKLDLYVILSGILDGSKFHEFKSFYGQNAIAGMGCIEGRRIGIVANVSDVGPKEALKLSHFVNSCSRRGIPILFLQNSSVDESTCEDHGYTLDNDEIDTTVLKSRAALASAIASASVPKIGFTLSGLSQDGCLTMCGPAFQPSFHFMWPQAKMIDLEMVKSTDNPVCLDSFYAAANMITDAIVPPSKTRSVVSLVLQILEQMKLNPAPSVATGVLRM</sequence>
<accession>A0ABP1QDF8</accession>
<comment type="caution">
    <text evidence="8">The sequence shown here is derived from an EMBL/GenBank/DDBJ whole genome shotgun (WGS) entry which is preliminary data.</text>
</comment>
<dbReference type="Gene3D" id="3.90.226.10">
    <property type="entry name" value="2-enoyl-CoA Hydratase, Chain A, domain 1"/>
    <property type="match status" value="2"/>
</dbReference>
<proteinExistence type="predicted"/>
<dbReference type="PANTHER" id="PTHR22855">
    <property type="entry name" value="ACETYL, PROPIONYL, PYRUVATE, AND GLUTACONYL CARBOXYLASE-RELATED"/>
    <property type="match status" value="1"/>
</dbReference>
<feature type="domain" description="CoA carboxyltransferase N-terminal" evidence="7">
    <location>
        <begin position="62"/>
        <end position="319"/>
    </location>
</feature>
<name>A0ABP1QDF8_9HEXA</name>
<gene>
    <name evidence="8" type="ORF">ODALV1_LOCUS8727</name>
</gene>
<keyword evidence="9" id="KW-1185">Reference proteome</keyword>
<organism evidence="8 9">
    <name type="scientific">Orchesella dallaii</name>
    <dbReference type="NCBI Taxonomy" id="48710"/>
    <lineage>
        <taxon>Eukaryota</taxon>
        <taxon>Metazoa</taxon>
        <taxon>Ecdysozoa</taxon>
        <taxon>Arthropoda</taxon>
        <taxon>Hexapoda</taxon>
        <taxon>Collembola</taxon>
        <taxon>Entomobryomorpha</taxon>
        <taxon>Entomobryoidea</taxon>
        <taxon>Orchesellidae</taxon>
        <taxon>Orchesellinae</taxon>
        <taxon>Orchesella</taxon>
    </lineage>
</organism>
<protein>
    <recommendedName>
        <fullName evidence="2">methylcrotonoyl-CoA carboxylase</fullName>
        <ecNumber evidence="2">6.4.1.4</ecNumber>
    </recommendedName>
    <alternativeName>
        <fullName evidence="5">3-methylcrotonyl-CoA carboxylase 2</fullName>
    </alternativeName>
    <alternativeName>
        <fullName evidence="3">3-methylcrotonyl-CoA carboxylase non-biotin-containing subunit</fullName>
    </alternativeName>
    <alternativeName>
        <fullName evidence="4">3-methylcrotonyl-CoA:carbon dioxide ligase subunit beta</fullName>
    </alternativeName>
</protein>
<evidence type="ECO:0000256" key="3">
    <source>
        <dbReference type="ARBA" id="ARBA00031109"/>
    </source>
</evidence>
<evidence type="ECO:0000256" key="6">
    <source>
        <dbReference type="ARBA" id="ARBA00052347"/>
    </source>
</evidence>
<evidence type="ECO:0000256" key="5">
    <source>
        <dbReference type="ARBA" id="ARBA00031404"/>
    </source>
</evidence>
<evidence type="ECO:0000256" key="4">
    <source>
        <dbReference type="ARBA" id="ARBA00031237"/>
    </source>
</evidence>
<dbReference type="EC" id="6.4.1.4" evidence="2"/>
<dbReference type="PANTHER" id="PTHR22855:SF47">
    <property type="entry name" value="METHYLCROTONOYL-COA CARBOXYLASE"/>
    <property type="match status" value="1"/>
</dbReference>
<dbReference type="InterPro" id="IPR045190">
    <property type="entry name" value="MCCB/AccD1-like"/>
</dbReference>
<reference evidence="8 9" key="1">
    <citation type="submission" date="2024-08" db="EMBL/GenBank/DDBJ databases">
        <authorList>
            <person name="Cucini C."/>
            <person name="Frati F."/>
        </authorList>
    </citation>
    <scope>NUCLEOTIDE SEQUENCE [LARGE SCALE GENOMIC DNA]</scope>
</reference>
<evidence type="ECO:0000256" key="2">
    <source>
        <dbReference type="ARBA" id="ARBA00026116"/>
    </source>
</evidence>
<dbReference type="InterPro" id="IPR011762">
    <property type="entry name" value="COA_CT_N"/>
</dbReference>
<dbReference type="Proteomes" id="UP001642540">
    <property type="component" value="Unassembled WGS sequence"/>
</dbReference>
<evidence type="ECO:0000256" key="1">
    <source>
        <dbReference type="ARBA" id="ARBA00025711"/>
    </source>
</evidence>
<dbReference type="Pfam" id="PF01039">
    <property type="entry name" value="Carboxyl_trans"/>
    <property type="match status" value="1"/>
</dbReference>
<evidence type="ECO:0000259" key="7">
    <source>
        <dbReference type="PROSITE" id="PS50980"/>
    </source>
</evidence>
<dbReference type="SUPFAM" id="SSF52096">
    <property type="entry name" value="ClpP/crotonase"/>
    <property type="match status" value="2"/>
</dbReference>
<comment type="catalytic activity">
    <reaction evidence="6">
        <text>3-methylbut-2-enoyl-CoA + hydrogencarbonate + ATP = 3-methyl-(2E)-glutaconyl-CoA + ADP + phosphate + H(+)</text>
        <dbReference type="Rhea" id="RHEA:13589"/>
        <dbReference type="ChEBI" id="CHEBI:15378"/>
        <dbReference type="ChEBI" id="CHEBI:17544"/>
        <dbReference type="ChEBI" id="CHEBI:30616"/>
        <dbReference type="ChEBI" id="CHEBI:43474"/>
        <dbReference type="ChEBI" id="CHEBI:57344"/>
        <dbReference type="ChEBI" id="CHEBI:57346"/>
        <dbReference type="ChEBI" id="CHEBI:456216"/>
        <dbReference type="EC" id="6.4.1.4"/>
    </reaction>
</comment>
<dbReference type="EMBL" id="CAXLJM020000026">
    <property type="protein sequence ID" value="CAL8094231.1"/>
    <property type="molecule type" value="Genomic_DNA"/>
</dbReference>